<sequence>MTDHSLPEHDSETDAELEAADLVRPYVITGGRELPAEHQFSLITLVTTAADQRQRPNRLSPEEQQLLEMCSGGYLSVAEIAGHTQLPLGVLKVLLSSLTEGGYLVTRAPVPQARLVDKELLQEVLNGLQARLG</sequence>
<name>A0A918ERR9_9ACTN</name>
<dbReference type="InterPro" id="IPR007995">
    <property type="entry name" value="DUF742"/>
</dbReference>
<evidence type="ECO:0000313" key="2">
    <source>
        <dbReference type="Proteomes" id="UP000620156"/>
    </source>
</evidence>
<accession>A0A918ERR9</accession>
<keyword evidence="2" id="KW-1185">Reference proteome</keyword>
<gene>
    <name evidence="1" type="ORF">GCM10010145_22880</name>
</gene>
<proteinExistence type="predicted"/>
<protein>
    <recommendedName>
        <fullName evidence="3">DUF742 domain-containing protein</fullName>
    </recommendedName>
</protein>
<evidence type="ECO:0000313" key="1">
    <source>
        <dbReference type="EMBL" id="GGQ52800.1"/>
    </source>
</evidence>
<evidence type="ECO:0008006" key="3">
    <source>
        <dbReference type="Google" id="ProtNLM"/>
    </source>
</evidence>
<dbReference type="PANTHER" id="PTHR36221:SF1">
    <property type="entry name" value="DUF742 DOMAIN-CONTAINING PROTEIN"/>
    <property type="match status" value="1"/>
</dbReference>
<dbReference type="Pfam" id="PF05331">
    <property type="entry name" value="DUF742"/>
    <property type="match status" value="1"/>
</dbReference>
<reference evidence="1" key="1">
    <citation type="journal article" date="2014" name="Int. J. Syst. Evol. Microbiol.">
        <title>Complete genome sequence of Corynebacterium casei LMG S-19264T (=DSM 44701T), isolated from a smear-ripened cheese.</title>
        <authorList>
            <consortium name="US DOE Joint Genome Institute (JGI-PGF)"/>
            <person name="Walter F."/>
            <person name="Albersmeier A."/>
            <person name="Kalinowski J."/>
            <person name="Ruckert C."/>
        </authorList>
    </citation>
    <scope>NUCLEOTIDE SEQUENCE</scope>
    <source>
        <strain evidence="1">JCM 3131</strain>
    </source>
</reference>
<dbReference type="RefSeq" id="WP_189216573.1">
    <property type="nucleotide sequence ID" value="NZ_BMQK01000003.1"/>
</dbReference>
<organism evidence="1 2">
    <name type="scientific">Streptomyces ruber</name>
    <dbReference type="NCBI Taxonomy" id="83378"/>
    <lineage>
        <taxon>Bacteria</taxon>
        <taxon>Bacillati</taxon>
        <taxon>Actinomycetota</taxon>
        <taxon>Actinomycetes</taxon>
        <taxon>Kitasatosporales</taxon>
        <taxon>Streptomycetaceae</taxon>
        <taxon>Streptomyces</taxon>
    </lineage>
</organism>
<reference evidence="1" key="2">
    <citation type="submission" date="2020-09" db="EMBL/GenBank/DDBJ databases">
        <authorList>
            <person name="Sun Q."/>
            <person name="Ohkuma M."/>
        </authorList>
    </citation>
    <scope>NUCLEOTIDE SEQUENCE</scope>
    <source>
        <strain evidence="1">JCM 3131</strain>
    </source>
</reference>
<dbReference type="Proteomes" id="UP000620156">
    <property type="component" value="Unassembled WGS sequence"/>
</dbReference>
<comment type="caution">
    <text evidence="1">The sequence shown here is derived from an EMBL/GenBank/DDBJ whole genome shotgun (WGS) entry which is preliminary data.</text>
</comment>
<dbReference type="PANTHER" id="PTHR36221">
    <property type="entry name" value="DUF742 DOMAIN-CONTAINING PROTEIN"/>
    <property type="match status" value="1"/>
</dbReference>
<dbReference type="AlphaFoldDB" id="A0A918ERR9"/>
<dbReference type="EMBL" id="BMQK01000003">
    <property type="protein sequence ID" value="GGQ52800.1"/>
    <property type="molecule type" value="Genomic_DNA"/>
</dbReference>